<evidence type="ECO:0000313" key="3">
    <source>
        <dbReference type="Proteomes" id="UP000538292"/>
    </source>
</evidence>
<feature type="region of interest" description="Disordered" evidence="1">
    <location>
        <begin position="53"/>
        <end position="72"/>
    </location>
</feature>
<dbReference type="EMBL" id="JACEOL010000022">
    <property type="protein sequence ID" value="MBA4601987.1"/>
    <property type="molecule type" value="Genomic_DNA"/>
</dbReference>
<dbReference type="RefSeq" id="WP_181739057.1">
    <property type="nucleotide sequence ID" value="NZ_JACEOL010000022.1"/>
</dbReference>
<sequence length="128" mass="14328">MGSFSSFFARKFRRGIIFLFAILVGTGILGSSGQVYAGGGTFDVPEINDHFDQVNPSPEPQKPAPVTQPAKEDSGFWDWITKRESVCRFELEQRNSFRFLGWNCGYVLQNDRSDSRRSFSCMGLDSGA</sequence>
<accession>A0A7W2AR58</accession>
<dbReference type="AlphaFoldDB" id="A0A7W2AR58"/>
<protein>
    <submittedName>
        <fullName evidence="2">Uncharacterized protein</fullName>
    </submittedName>
</protein>
<evidence type="ECO:0000256" key="1">
    <source>
        <dbReference type="SAM" id="MobiDB-lite"/>
    </source>
</evidence>
<evidence type="ECO:0000313" key="2">
    <source>
        <dbReference type="EMBL" id="MBA4601987.1"/>
    </source>
</evidence>
<gene>
    <name evidence="2" type="ORF">H2C83_06570</name>
</gene>
<keyword evidence="3" id="KW-1185">Reference proteome</keyword>
<dbReference type="Proteomes" id="UP000538292">
    <property type="component" value="Unassembled WGS sequence"/>
</dbReference>
<proteinExistence type="predicted"/>
<reference evidence="2 3" key="1">
    <citation type="submission" date="2020-07" db="EMBL/GenBank/DDBJ databases">
        <title>Thermoactinomyces phylogeny.</title>
        <authorList>
            <person name="Dunlap C."/>
        </authorList>
    </citation>
    <scope>NUCLEOTIDE SEQUENCE [LARGE SCALE GENOMIC DNA]</scope>
    <source>
        <strain evidence="2 3">AMNI-1</strain>
    </source>
</reference>
<comment type="caution">
    <text evidence="2">The sequence shown here is derived from an EMBL/GenBank/DDBJ whole genome shotgun (WGS) entry which is preliminary data.</text>
</comment>
<organism evidence="2 3">
    <name type="scientific">Thermoactinomyces mirandus</name>
    <dbReference type="NCBI Taxonomy" id="2756294"/>
    <lineage>
        <taxon>Bacteria</taxon>
        <taxon>Bacillati</taxon>
        <taxon>Bacillota</taxon>
        <taxon>Bacilli</taxon>
        <taxon>Bacillales</taxon>
        <taxon>Thermoactinomycetaceae</taxon>
        <taxon>Thermoactinomyces</taxon>
    </lineage>
</organism>
<name>A0A7W2AR58_9BACL</name>